<dbReference type="Proteomes" id="UP000670475">
    <property type="component" value="Unassembled WGS sequence"/>
</dbReference>
<proteinExistence type="predicted"/>
<evidence type="ECO:0000259" key="2">
    <source>
        <dbReference type="Pfam" id="PF11202"/>
    </source>
</evidence>
<accession>A0A940RVL7</accession>
<evidence type="ECO:0000256" key="1">
    <source>
        <dbReference type="SAM" id="MobiDB-lite"/>
    </source>
</evidence>
<comment type="caution">
    <text evidence="6">The sequence shown here is derived from an EMBL/GenBank/DDBJ whole genome shotgun (WGS) entry which is preliminary data.</text>
</comment>
<evidence type="ECO:0000313" key="6">
    <source>
        <dbReference type="EMBL" id="MBP0458376.1"/>
    </source>
</evidence>
<feature type="region of interest" description="Disordered" evidence="1">
    <location>
        <begin position="1"/>
        <end position="23"/>
    </location>
</feature>
<dbReference type="Pfam" id="PF12500">
    <property type="entry name" value="TRSP"/>
    <property type="match status" value="1"/>
</dbReference>
<sequence>MQDSGDHATATAPPPAPVPGGGFAADAGGWSGDWVARALDVRLDGDPALRGLLGLALRDNPKRAHLLVSNVLGKHVPQSPTVVRATGLRLGERVRALLGAAAPDAVVLGYAETATGLGHCVADGVRDAPYLHSTRRPVAGVERAGGFEESHSHATSHLLLPEDSALLAGDGPLVLVDDEFSTGNTVLNTIRALHERRPRAWYVIVALVDMRSDGDRGRLAAFAAEIGARVDLVTLASGTVRLPDGVLDRGTALVRAHEAAQAPPREALAAAPAPGHADVTRVRLDWPERLPDGGRHGFLPAHRDALNAAVPAMASTLAAALPPAARRVLVLGFEELMYAPLRLAEELERTAPPGTEVRYSTTTRSPVLAVDDPGYAIRSRLAFPAHDTAAFPEGAADGAGVRYAYNVAGGGFDAVVLAVDSAGDSAELRAPGGLLAQLAAHVGPVVVAVVPTYLPSGAAQRPAGPRPRPHPSDRQDTTMLPEPLRGPAFSSYAPDEVGWLLQDLSGVELEAPTEEREEAIQSGGAHYAESLPVEYQPNAAYQELFRAALDTSAARIARAVGAVTETVLTERSPRPVLVSLARAGTPVGVLMRRWAAHRHGLELPHYAVSIVRGRGIDTTAMRWLAAHHDPADVVFVDGWTGKGAITRELAAAIGDFEGFDPEIAVLADPGGCVRTYGTREDFLIPSACLNSTVSGLVSRTVLRADLVGPDDFHGAKFYRELADADVSGLFVDAVSARFDEVADAVGADVKELLAADRSPTWAGWAAVERISEEYGIDDVNLVKPGVGETTRVLLRRVPWRILARRGAGADLDHVRMLAEQRGVPVEEVDELPYSCVGLIHPRYTRGATGADGTAVSPGTAGAGSAGPGSAGSGSAGTAS</sequence>
<dbReference type="InterPro" id="IPR041688">
    <property type="entry name" value="PRTase_2"/>
</dbReference>
<dbReference type="Gene3D" id="3.40.50.2020">
    <property type="match status" value="1"/>
</dbReference>
<keyword evidence="7" id="KW-1185">Reference proteome</keyword>
<evidence type="ECO:0000313" key="7">
    <source>
        <dbReference type="Proteomes" id="UP000670475"/>
    </source>
</evidence>
<dbReference type="EMBL" id="JAGIQL010000040">
    <property type="protein sequence ID" value="MBP0458376.1"/>
    <property type="molecule type" value="Genomic_DNA"/>
</dbReference>
<dbReference type="RefSeq" id="WP_209340135.1">
    <property type="nucleotide sequence ID" value="NZ_JAGIQL010000040.1"/>
</dbReference>
<dbReference type="Pfam" id="PF15608">
    <property type="entry name" value="PELOTA_1"/>
    <property type="match status" value="1"/>
</dbReference>
<name>A0A940RVL7_9ACTN</name>
<dbReference type="InterPro" id="IPR022537">
    <property type="entry name" value="TRSP_dom"/>
</dbReference>
<feature type="domain" description="TRSP" evidence="3">
    <location>
        <begin position="292"/>
        <end position="437"/>
    </location>
</feature>
<dbReference type="InterPro" id="IPR028157">
    <property type="entry name" value="PELOTA_dom"/>
</dbReference>
<dbReference type="SUPFAM" id="SSF53271">
    <property type="entry name" value="PRTase-like"/>
    <property type="match status" value="1"/>
</dbReference>
<feature type="domain" description="Orotate phosphoribosyltransferase-like" evidence="5">
    <location>
        <begin position="52"/>
        <end position="238"/>
    </location>
</feature>
<dbReference type="AlphaFoldDB" id="A0A940RVL7"/>
<gene>
    <name evidence="6" type="ORF">JFN87_12795</name>
</gene>
<feature type="domain" description="Cysteine protease StiP N-terminal" evidence="2">
    <location>
        <begin position="490"/>
        <end position="734"/>
    </location>
</feature>
<organism evidence="6 7">
    <name type="scientific">Streptomyces montanisoli</name>
    <dbReference type="NCBI Taxonomy" id="2798581"/>
    <lineage>
        <taxon>Bacteria</taxon>
        <taxon>Bacillati</taxon>
        <taxon>Actinomycetota</taxon>
        <taxon>Actinomycetes</taxon>
        <taxon>Kitasatosporales</taxon>
        <taxon>Streptomycetaceae</taxon>
        <taxon>Streptomyces</taxon>
    </lineage>
</organism>
<keyword evidence="6" id="KW-0808">Transferase</keyword>
<dbReference type="InterPro" id="IPR011215">
    <property type="entry name" value="StiP_N"/>
</dbReference>
<dbReference type="Pfam" id="PF15609">
    <property type="entry name" value="PRTase_2"/>
    <property type="match status" value="1"/>
</dbReference>
<feature type="region of interest" description="Disordered" evidence="1">
    <location>
        <begin position="457"/>
        <end position="481"/>
    </location>
</feature>
<protein>
    <submittedName>
        <fullName evidence="6">Phosphoribosyltransferase</fullName>
    </submittedName>
</protein>
<evidence type="ECO:0000259" key="3">
    <source>
        <dbReference type="Pfam" id="PF12500"/>
    </source>
</evidence>
<dbReference type="InterPro" id="IPR029057">
    <property type="entry name" value="PRTase-like"/>
</dbReference>
<feature type="domain" description="PELOTA RNA-binding" evidence="4">
    <location>
        <begin position="761"/>
        <end position="840"/>
    </location>
</feature>
<reference evidence="6" key="1">
    <citation type="submission" date="2021-03" db="EMBL/GenBank/DDBJ databases">
        <title>Whole genome sequence of Streptomyces bomunensis MMS17-BM035.</title>
        <authorList>
            <person name="Lee J.H."/>
        </authorList>
    </citation>
    <scope>NUCLEOTIDE SEQUENCE</scope>
    <source>
        <strain evidence="6">MMS17-BM035</strain>
    </source>
</reference>
<feature type="compositionally biased region" description="Gly residues" evidence="1">
    <location>
        <begin position="860"/>
        <end position="879"/>
    </location>
</feature>
<dbReference type="GO" id="GO:0016757">
    <property type="term" value="F:glycosyltransferase activity"/>
    <property type="evidence" value="ECO:0007669"/>
    <property type="project" value="UniProtKB-KW"/>
</dbReference>
<dbReference type="Pfam" id="PF11202">
    <property type="entry name" value="StiP"/>
    <property type="match status" value="1"/>
</dbReference>
<keyword evidence="6" id="KW-0328">Glycosyltransferase</keyword>
<feature type="region of interest" description="Disordered" evidence="1">
    <location>
        <begin position="850"/>
        <end position="879"/>
    </location>
</feature>
<evidence type="ECO:0000259" key="4">
    <source>
        <dbReference type="Pfam" id="PF15608"/>
    </source>
</evidence>
<evidence type="ECO:0000259" key="5">
    <source>
        <dbReference type="Pfam" id="PF15609"/>
    </source>
</evidence>